<gene>
    <name evidence="6" type="ORF">DFR42_104103</name>
</gene>
<dbReference type="GO" id="GO:0000976">
    <property type="term" value="F:transcription cis-regulatory region binding"/>
    <property type="evidence" value="ECO:0007669"/>
    <property type="project" value="TreeGrafter"/>
</dbReference>
<evidence type="ECO:0000256" key="3">
    <source>
        <dbReference type="ARBA" id="ARBA00023163"/>
    </source>
</evidence>
<sequence length="214" mass="23635">MARPSQQLDEVLLQSGRALFAQHGCGGLSLRMLAEHAQVNVGMFHYHFKNKDNFLTQLLQTMYDEVFAQLQAEVNHDGSALQRLREALCLLGRLLREHGSWIGRVWADAAQGEKVARQFLEKNGARHVLLITGLLMQAMQAGELAMAPPTQALAFLMGSIAAPMVIVPRALEMGFVPPMLQEPLSQVLSDAAITDRVNRALYALAASNEELHRV</sequence>
<feature type="domain" description="HTH tetR-type" evidence="5">
    <location>
        <begin position="6"/>
        <end position="66"/>
    </location>
</feature>
<dbReference type="InterPro" id="IPR009057">
    <property type="entry name" value="Homeodomain-like_sf"/>
</dbReference>
<dbReference type="PANTHER" id="PTHR30055:SF234">
    <property type="entry name" value="HTH-TYPE TRANSCRIPTIONAL REGULATOR BETI"/>
    <property type="match status" value="1"/>
</dbReference>
<keyword evidence="3" id="KW-0804">Transcription</keyword>
<dbReference type="Gene3D" id="1.10.357.10">
    <property type="entry name" value="Tetracycline Repressor, domain 2"/>
    <property type="match status" value="1"/>
</dbReference>
<protein>
    <submittedName>
        <fullName evidence="6">TetR family transcriptional regulator</fullName>
    </submittedName>
</protein>
<name>A0A318JRZ7_9BURK</name>
<dbReference type="InterPro" id="IPR050109">
    <property type="entry name" value="HTH-type_TetR-like_transc_reg"/>
</dbReference>
<dbReference type="RefSeq" id="WP_110255661.1">
    <property type="nucleotide sequence ID" value="NZ_QJKB01000004.1"/>
</dbReference>
<reference evidence="6 7" key="1">
    <citation type="submission" date="2018-05" db="EMBL/GenBank/DDBJ databases">
        <title>Genomic Encyclopedia of Type Strains, Phase IV (KMG-IV): sequencing the most valuable type-strain genomes for metagenomic binning, comparative biology and taxonomic classification.</title>
        <authorList>
            <person name="Goeker M."/>
        </authorList>
    </citation>
    <scope>NUCLEOTIDE SEQUENCE [LARGE SCALE GENOMIC DNA]</scope>
    <source>
        <strain evidence="6 7">DSM 19792</strain>
    </source>
</reference>
<evidence type="ECO:0000256" key="4">
    <source>
        <dbReference type="PROSITE-ProRule" id="PRU00335"/>
    </source>
</evidence>
<dbReference type="EMBL" id="QJKB01000004">
    <property type="protein sequence ID" value="PXX43102.1"/>
    <property type="molecule type" value="Genomic_DNA"/>
</dbReference>
<evidence type="ECO:0000256" key="1">
    <source>
        <dbReference type="ARBA" id="ARBA00023015"/>
    </source>
</evidence>
<dbReference type="SUPFAM" id="SSF46689">
    <property type="entry name" value="Homeodomain-like"/>
    <property type="match status" value="1"/>
</dbReference>
<comment type="caution">
    <text evidence="6">The sequence shown here is derived from an EMBL/GenBank/DDBJ whole genome shotgun (WGS) entry which is preliminary data.</text>
</comment>
<evidence type="ECO:0000256" key="2">
    <source>
        <dbReference type="ARBA" id="ARBA00023125"/>
    </source>
</evidence>
<dbReference type="SUPFAM" id="SSF48498">
    <property type="entry name" value="Tetracyclin repressor-like, C-terminal domain"/>
    <property type="match status" value="1"/>
</dbReference>
<dbReference type="OrthoDB" id="2356263at2"/>
<dbReference type="GO" id="GO:0003700">
    <property type="term" value="F:DNA-binding transcription factor activity"/>
    <property type="evidence" value="ECO:0007669"/>
    <property type="project" value="TreeGrafter"/>
</dbReference>
<proteinExistence type="predicted"/>
<accession>A0A318JRZ7</accession>
<keyword evidence="1" id="KW-0805">Transcription regulation</keyword>
<dbReference type="Pfam" id="PF00440">
    <property type="entry name" value="TetR_N"/>
    <property type="match status" value="1"/>
</dbReference>
<dbReference type="PANTHER" id="PTHR30055">
    <property type="entry name" value="HTH-TYPE TRANSCRIPTIONAL REGULATOR RUTR"/>
    <property type="match status" value="1"/>
</dbReference>
<evidence type="ECO:0000313" key="7">
    <source>
        <dbReference type="Proteomes" id="UP000247792"/>
    </source>
</evidence>
<organism evidence="6 7">
    <name type="scientific">Undibacterium pigrum</name>
    <dbReference type="NCBI Taxonomy" id="401470"/>
    <lineage>
        <taxon>Bacteria</taxon>
        <taxon>Pseudomonadati</taxon>
        <taxon>Pseudomonadota</taxon>
        <taxon>Betaproteobacteria</taxon>
        <taxon>Burkholderiales</taxon>
        <taxon>Oxalobacteraceae</taxon>
        <taxon>Undibacterium</taxon>
    </lineage>
</organism>
<dbReference type="InterPro" id="IPR036271">
    <property type="entry name" value="Tet_transcr_reg_TetR-rel_C_sf"/>
</dbReference>
<evidence type="ECO:0000313" key="6">
    <source>
        <dbReference type="EMBL" id="PXX43102.1"/>
    </source>
</evidence>
<feature type="DNA-binding region" description="H-T-H motif" evidence="4">
    <location>
        <begin position="29"/>
        <end position="48"/>
    </location>
</feature>
<dbReference type="InterPro" id="IPR001647">
    <property type="entry name" value="HTH_TetR"/>
</dbReference>
<keyword evidence="2 4" id="KW-0238">DNA-binding</keyword>
<evidence type="ECO:0000259" key="5">
    <source>
        <dbReference type="PROSITE" id="PS50977"/>
    </source>
</evidence>
<dbReference type="PROSITE" id="PS50977">
    <property type="entry name" value="HTH_TETR_2"/>
    <property type="match status" value="1"/>
</dbReference>
<keyword evidence="7" id="KW-1185">Reference proteome</keyword>
<dbReference type="Gene3D" id="1.10.10.60">
    <property type="entry name" value="Homeodomain-like"/>
    <property type="match status" value="1"/>
</dbReference>
<dbReference type="AlphaFoldDB" id="A0A318JRZ7"/>
<dbReference type="Proteomes" id="UP000247792">
    <property type="component" value="Unassembled WGS sequence"/>
</dbReference>